<feature type="chain" id="PRO_5041971660" evidence="6">
    <location>
        <begin position="25"/>
        <end position="476"/>
    </location>
</feature>
<keyword evidence="2" id="KW-0645">Protease</keyword>
<dbReference type="PROSITE" id="PS00759">
    <property type="entry name" value="ARGE_DAPE_CPG2_2"/>
    <property type="match status" value="1"/>
</dbReference>
<dbReference type="InterPro" id="IPR002933">
    <property type="entry name" value="Peptidase_M20"/>
</dbReference>
<dbReference type="Gene3D" id="3.30.70.360">
    <property type="match status" value="1"/>
</dbReference>
<dbReference type="NCBIfam" id="NF006596">
    <property type="entry name" value="PRK09133.1"/>
    <property type="match status" value="1"/>
</dbReference>
<keyword evidence="4" id="KW-0378">Hydrolase</keyword>
<gene>
    <name evidence="8" type="ORF">SmB9_11830</name>
</gene>
<dbReference type="InterPro" id="IPR011650">
    <property type="entry name" value="Peptidase_M20_dimer"/>
</dbReference>
<evidence type="ECO:0000256" key="1">
    <source>
        <dbReference type="ARBA" id="ARBA00006247"/>
    </source>
</evidence>
<keyword evidence="5" id="KW-0862">Zinc</keyword>
<name>A0AAD1D4L0_SPHMI</name>
<evidence type="ECO:0000256" key="2">
    <source>
        <dbReference type="ARBA" id="ARBA00022670"/>
    </source>
</evidence>
<dbReference type="Proteomes" id="UP000275727">
    <property type="component" value="Chromosome"/>
</dbReference>
<evidence type="ECO:0000256" key="6">
    <source>
        <dbReference type="SAM" id="SignalP"/>
    </source>
</evidence>
<evidence type="ECO:0000313" key="8">
    <source>
        <dbReference type="EMBL" id="BBE33525.1"/>
    </source>
</evidence>
<dbReference type="EMBL" id="AP018711">
    <property type="protein sequence ID" value="BBE33525.1"/>
    <property type="molecule type" value="Genomic_DNA"/>
</dbReference>
<evidence type="ECO:0000256" key="4">
    <source>
        <dbReference type="ARBA" id="ARBA00022801"/>
    </source>
</evidence>
<dbReference type="Pfam" id="PF07687">
    <property type="entry name" value="M20_dimer"/>
    <property type="match status" value="1"/>
</dbReference>
<dbReference type="InterPro" id="IPR047177">
    <property type="entry name" value="Pept_M20A"/>
</dbReference>
<feature type="signal peptide" evidence="6">
    <location>
        <begin position="1"/>
        <end position="24"/>
    </location>
</feature>
<dbReference type="AlphaFoldDB" id="A0AAD1D4L0"/>
<dbReference type="Gene3D" id="1.10.150.900">
    <property type="match status" value="1"/>
</dbReference>
<evidence type="ECO:0000256" key="3">
    <source>
        <dbReference type="ARBA" id="ARBA00022723"/>
    </source>
</evidence>
<dbReference type="InterPro" id="IPR001261">
    <property type="entry name" value="ArgE/DapE_CS"/>
</dbReference>
<dbReference type="PANTHER" id="PTHR45962">
    <property type="entry name" value="N-FATTY-ACYL-AMINO ACID SYNTHASE/HYDROLASE PM20D1"/>
    <property type="match status" value="1"/>
</dbReference>
<dbReference type="GO" id="GO:0006508">
    <property type="term" value="P:proteolysis"/>
    <property type="evidence" value="ECO:0007669"/>
    <property type="project" value="UniProtKB-KW"/>
</dbReference>
<keyword evidence="6" id="KW-0732">Signal</keyword>
<evidence type="ECO:0000313" key="9">
    <source>
        <dbReference type="Proteomes" id="UP000275727"/>
    </source>
</evidence>
<proteinExistence type="inferred from homology"/>
<evidence type="ECO:0000259" key="7">
    <source>
        <dbReference type="Pfam" id="PF07687"/>
    </source>
</evidence>
<keyword evidence="3" id="KW-0479">Metal-binding</keyword>
<dbReference type="SUPFAM" id="SSF55031">
    <property type="entry name" value="Bacterial exopeptidase dimerisation domain"/>
    <property type="match status" value="1"/>
</dbReference>
<protein>
    <submittedName>
        <fullName evidence="8">Peptidase M20</fullName>
    </submittedName>
</protein>
<feature type="domain" description="Peptidase M20 dimerisation" evidence="7">
    <location>
        <begin position="226"/>
        <end position="373"/>
    </location>
</feature>
<sequence length="476" mass="51042">MHVFRLTSVAIVAVCAVFGPAALAAPKSDPARAGEADFRAVYRELVETDTSLSSGSCTLAAERMAARLLAAGYAKSEVQVVVPPDFPRQGNLVARINGSDAKLAPMLLLAHIDVVEAKRTDWKRDPFKLVEENGYFYARGAVDDKAMASSFVDAFVRYKKEGYRPKRTIKLALTCGEETDSVFNGVRYLLKTMPDAFAAEFAVNEGGSGNLDENGKRISFGVQVGEKIYQDFTFTVTAPGGHSARPTDDNAIGRLAAAVTRIDRYRFPVNMTDATKGFFRRSSALYEGQIAQDLAAAGNGTADDAAFARIGAADPLWNAFLRTTCIPTQLAGGHAPNAQPQHAQANVNCRVMPGETLDAVLARLQDVVADPKVEIRLAAEPGPQSAAPPLDARIMKPVEAIAADMWPGVPVIPHLSSGATDGRFLNAAGIPTYGISGVFREPDGNGVHGLDERIRVTSLMDARAFLYRLVKAYSAH</sequence>
<organism evidence="8 9">
    <name type="scientific">Sphingosinicella microcystinivorans</name>
    <dbReference type="NCBI Taxonomy" id="335406"/>
    <lineage>
        <taxon>Bacteria</taxon>
        <taxon>Pseudomonadati</taxon>
        <taxon>Pseudomonadota</taxon>
        <taxon>Alphaproteobacteria</taxon>
        <taxon>Sphingomonadales</taxon>
        <taxon>Sphingosinicellaceae</taxon>
        <taxon>Sphingosinicella</taxon>
    </lineage>
</organism>
<dbReference type="GO" id="GO:0008233">
    <property type="term" value="F:peptidase activity"/>
    <property type="evidence" value="ECO:0007669"/>
    <property type="project" value="UniProtKB-KW"/>
</dbReference>
<dbReference type="Pfam" id="PF01546">
    <property type="entry name" value="Peptidase_M20"/>
    <property type="match status" value="1"/>
</dbReference>
<dbReference type="KEGG" id="smic:SmB9_11830"/>
<reference evidence="8 9" key="1">
    <citation type="submission" date="2018-06" db="EMBL/GenBank/DDBJ databases">
        <title>Complete Genome Sequence of the Microcystin-Degrading Bacterium Sphingosinicella microcystinivorans Strain B-9.</title>
        <authorList>
            <person name="Jin H."/>
            <person name="Nishizawa T."/>
            <person name="Guo Y."/>
            <person name="Nishizawa A."/>
            <person name="Park H."/>
            <person name="Kato H."/>
            <person name="Tsuji K."/>
            <person name="Harada K."/>
        </authorList>
    </citation>
    <scope>NUCLEOTIDE SEQUENCE [LARGE SCALE GENOMIC DNA]</scope>
    <source>
        <strain evidence="8 9">B9</strain>
    </source>
</reference>
<comment type="similarity">
    <text evidence="1">Belongs to the peptidase M20A family.</text>
</comment>
<accession>A0AAD1D4L0</accession>
<dbReference type="GO" id="GO:0046872">
    <property type="term" value="F:metal ion binding"/>
    <property type="evidence" value="ECO:0007669"/>
    <property type="project" value="UniProtKB-KW"/>
</dbReference>
<dbReference type="Gene3D" id="3.40.630.10">
    <property type="entry name" value="Zn peptidases"/>
    <property type="match status" value="1"/>
</dbReference>
<dbReference type="SUPFAM" id="SSF53187">
    <property type="entry name" value="Zn-dependent exopeptidases"/>
    <property type="match status" value="1"/>
</dbReference>
<evidence type="ECO:0000256" key="5">
    <source>
        <dbReference type="ARBA" id="ARBA00022833"/>
    </source>
</evidence>
<dbReference type="PANTHER" id="PTHR45962:SF1">
    <property type="entry name" value="N-FATTY-ACYL-AMINO ACID SYNTHASE_HYDROLASE PM20D1"/>
    <property type="match status" value="1"/>
</dbReference>
<dbReference type="InterPro" id="IPR036264">
    <property type="entry name" value="Bact_exopeptidase_dim_dom"/>
</dbReference>